<gene>
    <name evidence="2" type="ORF">NLS_LOCUS5966</name>
</gene>
<reference evidence="2 3" key="1">
    <citation type="submission" date="2018-08" db="EMBL/GenBank/DDBJ databases">
        <authorList>
            <person name="Laetsch R D."/>
            <person name="Stevens L."/>
            <person name="Kumar S."/>
            <person name="Blaxter L. M."/>
        </authorList>
    </citation>
    <scope>NUCLEOTIDE SEQUENCE [LARGE SCALE GENOMIC DNA]</scope>
</reference>
<accession>A0A3P6UZ27</accession>
<name>A0A3P6UZ27_LITSI</name>
<keyword evidence="3" id="KW-1185">Reference proteome</keyword>
<sequence>MILLTISTLLFAQSTTILFVASKPNVPWNYDERDEPPSFPSEPPSELKSILPPETFAQLRAIHQDQSLTVPEKMMKIDEIINGLPENILQQLPLPPVFRLLPQYVQEVMKAIRIAKNITVEEKWLQMAIIIDSLPSEQQKMLQQIMPHFTLASSSEFKDILPKDVWNQLVATYQDAKLSDEQKVKRIDEVINELPDSISQRLPLLSPFQKLPANVQEKLQAVHVQHKLSEQQRFQKIKAMVESLPLEMKKLAFMH</sequence>
<evidence type="ECO:0000256" key="1">
    <source>
        <dbReference type="SAM" id="SignalP"/>
    </source>
</evidence>
<dbReference type="OrthoDB" id="5799464at2759"/>
<proteinExistence type="predicted"/>
<feature type="chain" id="PRO_5018128971" description="SXP/RAL-2 family protein Ani s 5-like cation-binding domain-containing protein" evidence="1">
    <location>
        <begin position="23"/>
        <end position="255"/>
    </location>
</feature>
<evidence type="ECO:0008006" key="4">
    <source>
        <dbReference type="Google" id="ProtNLM"/>
    </source>
</evidence>
<keyword evidence="1" id="KW-0732">Signal</keyword>
<organism evidence="2 3">
    <name type="scientific">Litomosoides sigmodontis</name>
    <name type="common">Filarial nematode worm</name>
    <dbReference type="NCBI Taxonomy" id="42156"/>
    <lineage>
        <taxon>Eukaryota</taxon>
        <taxon>Metazoa</taxon>
        <taxon>Ecdysozoa</taxon>
        <taxon>Nematoda</taxon>
        <taxon>Chromadorea</taxon>
        <taxon>Rhabditida</taxon>
        <taxon>Spirurina</taxon>
        <taxon>Spiruromorpha</taxon>
        <taxon>Filarioidea</taxon>
        <taxon>Onchocercidae</taxon>
        <taxon>Litomosoides</taxon>
    </lineage>
</organism>
<evidence type="ECO:0000313" key="3">
    <source>
        <dbReference type="Proteomes" id="UP000277928"/>
    </source>
</evidence>
<dbReference type="AlphaFoldDB" id="A0A3P6UZ27"/>
<feature type="signal peptide" evidence="1">
    <location>
        <begin position="1"/>
        <end position="22"/>
    </location>
</feature>
<evidence type="ECO:0000313" key="2">
    <source>
        <dbReference type="EMBL" id="VDK82891.1"/>
    </source>
</evidence>
<protein>
    <recommendedName>
        <fullName evidence="4">SXP/RAL-2 family protein Ani s 5-like cation-binding domain-containing protein</fullName>
    </recommendedName>
</protein>
<dbReference type="EMBL" id="UYRX01000487">
    <property type="protein sequence ID" value="VDK82891.1"/>
    <property type="molecule type" value="Genomic_DNA"/>
</dbReference>
<dbReference type="Proteomes" id="UP000277928">
    <property type="component" value="Unassembled WGS sequence"/>
</dbReference>
<dbReference type="OMA" id="QEKWLQM"/>